<keyword evidence="2 3" id="KW-0786">Thiamine pyrophosphate</keyword>
<dbReference type="InterPro" id="IPR029061">
    <property type="entry name" value="THDP-binding"/>
</dbReference>
<proteinExistence type="inferred from homology"/>
<dbReference type="CDD" id="cd07035">
    <property type="entry name" value="TPP_PYR_POX_like"/>
    <property type="match status" value="1"/>
</dbReference>
<organism evidence="7 8">
    <name type="scientific">Arthrobacter citreus</name>
    <dbReference type="NCBI Taxonomy" id="1670"/>
    <lineage>
        <taxon>Bacteria</taxon>
        <taxon>Bacillati</taxon>
        <taxon>Actinomycetota</taxon>
        <taxon>Actinomycetes</taxon>
        <taxon>Micrococcales</taxon>
        <taxon>Micrococcaceae</taxon>
        <taxon>Arthrobacter</taxon>
    </lineage>
</organism>
<feature type="domain" description="Thiamine pyrophosphate enzyme TPP-binding" evidence="5">
    <location>
        <begin position="386"/>
        <end position="460"/>
    </location>
</feature>
<dbReference type="InterPro" id="IPR012000">
    <property type="entry name" value="Thiamin_PyroP_enz_cen_dom"/>
</dbReference>
<name>A0ABZ2ZUU0_9MICC</name>
<dbReference type="Gene3D" id="3.40.50.1220">
    <property type="entry name" value="TPP-binding domain"/>
    <property type="match status" value="1"/>
</dbReference>
<dbReference type="RefSeq" id="WP_342022649.1">
    <property type="nucleotide sequence ID" value="NZ_CP151657.1"/>
</dbReference>
<dbReference type="InterPro" id="IPR011766">
    <property type="entry name" value="TPP_enzyme_TPP-bd"/>
</dbReference>
<dbReference type="Gene3D" id="3.40.50.970">
    <property type="match status" value="2"/>
</dbReference>
<dbReference type="Proteomes" id="UP001448858">
    <property type="component" value="Chromosome"/>
</dbReference>
<sequence>MNAEHRTGGGPWQEVAADLSRLSVTRVYGLPDDSMEAATALQNGGLEVVVTREQRTAVYAAAGQAMSGEGPGVAVVGRGPGTAACIPALVEARSQGAPIILLAQSHSAAAVPELSFQWLNQRALLEPACKSVLEWHPGIVQEAVAVAVEAPPGPVAILIPEEDEKAVMSADALGSCGSPRPRDNAVDTLHQHFSRPVVVLGGGCRQHRERVRELIELWDAPVLVTASGRGLIDENHEHFLGVAGLYSHSSVRSLYSKADIMIALGTELEETALEFVPESLPILQVALERSTEVWPGRTVVRRKVEVGDWKPDVEILHCPSWKDDWVQARKMTLSWAEEIHASERVAGIIGRIGELITPGSAVTFENGATDIWAYLWPILSLPDDTTVLALSEQTTLGASVPAAAALARTRAFNTVFAFAGDGAFVRCLHEPWILSQSGVVYVVFDDGGHGWLAQQAASFDLAPEDYASGAPSWWSGNRDQPLKIIQIRGPEDIDRIAPYIASSVGTMPLVLSVPVAPHERSPVALGTW</sequence>
<dbReference type="Pfam" id="PF02776">
    <property type="entry name" value="TPP_enzyme_N"/>
    <property type="match status" value="1"/>
</dbReference>
<evidence type="ECO:0000313" key="8">
    <source>
        <dbReference type="Proteomes" id="UP001448858"/>
    </source>
</evidence>
<dbReference type="Pfam" id="PF02775">
    <property type="entry name" value="TPP_enzyme_C"/>
    <property type="match status" value="1"/>
</dbReference>
<reference evidence="7 8" key="1">
    <citation type="submission" date="2024-04" db="EMBL/GenBank/DDBJ databases">
        <title>Arthrobacter sp. from Plains bison fecal sample.</title>
        <authorList>
            <person name="Ruzzini A."/>
        </authorList>
    </citation>
    <scope>NUCLEOTIDE SEQUENCE [LARGE SCALE GENOMIC DNA]</scope>
    <source>
        <strain evidence="7 8">EINP1</strain>
    </source>
</reference>
<gene>
    <name evidence="7" type="ORF">AAE021_12425</name>
</gene>
<evidence type="ECO:0000256" key="2">
    <source>
        <dbReference type="ARBA" id="ARBA00023052"/>
    </source>
</evidence>
<dbReference type="PANTHER" id="PTHR18968">
    <property type="entry name" value="THIAMINE PYROPHOSPHATE ENZYMES"/>
    <property type="match status" value="1"/>
</dbReference>
<dbReference type="InterPro" id="IPR029035">
    <property type="entry name" value="DHS-like_NAD/FAD-binding_dom"/>
</dbReference>
<dbReference type="SUPFAM" id="SSF52467">
    <property type="entry name" value="DHS-like NAD/FAD-binding domain"/>
    <property type="match status" value="1"/>
</dbReference>
<dbReference type="SUPFAM" id="SSF52518">
    <property type="entry name" value="Thiamin diphosphate-binding fold (THDP-binding)"/>
    <property type="match status" value="2"/>
</dbReference>
<protein>
    <submittedName>
        <fullName evidence="7">Thiamine pyrophosphate-binding protein</fullName>
    </submittedName>
</protein>
<evidence type="ECO:0000259" key="5">
    <source>
        <dbReference type="Pfam" id="PF02775"/>
    </source>
</evidence>
<evidence type="ECO:0000259" key="6">
    <source>
        <dbReference type="Pfam" id="PF02776"/>
    </source>
</evidence>
<keyword evidence="8" id="KW-1185">Reference proteome</keyword>
<dbReference type="Pfam" id="PF00205">
    <property type="entry name" value="TPP_enzyme_M"/>
    <property type="match status" value="1"/>
</dbReference>
<dbReference type="EMBL" id="CP151657">
    <property type="protein sequence ID" value="WZP14988.1"/>
    <property type="molecule type" value="Genomic_DNA"/>
</dbReference>
<comment type="similarity">
    <text evidence="1 3">Belongs to the TPP enzyme family.</text>
</comment>
<feature type="domain" description="Thiamine pyrophosphate enzyme N-terminal TPP-binding" evidence="6">
    <location>
        <begin position="16"/>
        <end position="122"/>
    </location>
</feature>
<dbReference type="InterPro" id="IPR012001">
    <property type="entry name" value="Thiamin_PyroP_enz_TPP-bd_dom"/>
</dbReference>
<dbReference type="PANTHER" id="PTHR18968:SF167">
    <property type="entry name" value="ACETOLACTATE SYNTHASE LARGE SUBUNIT ILVB2-RELATED"/>
    <property type="match status" value="1"/>
</dbReference>
<evidence type="ECO:0000313" key="7">
    <source>
        <dbReference type="EMBL" id="WZP14988.1"/>
    </source>
</evidence>
<dbReference type="InterPro" id="IPR045229">
    <property type="entry name" value="TPP_enz"/>
</dbReference>
<feature type="domain" description="Thiamine pyrophosphate enzyme central" evidence="4">
    <location>
        <begin position="194"/>
        <end position="287"/>
    </location>
</feature>
<evidence type="ECO:0000259" key="4">
    <source>
        <dbReference type="Pfam" id="PF00205"/>
    </source>
</evidence>
<accession>A0ABZ2ZUU0</accession>
<evidence type="ECO:0000256" key="1">
    <source>
        <dbReference type="ARBA" id="ARBA00007812"/>
    </source>
</evidence>
<evidence type="ECO:0000256" key="3">
    <source>
        <dbReference type="RuleBase" id="RU362132"/>
    </source>
</evidence>